<dbReference type="OrthoDB" id="4476201at2759"/>
<gene>
    <name evidence="7" type="ORF">ISF_09295</name>
</gene>
<accession>A0A167KSI8</accession>
<dbReference type="STRING" id="1081104.A0A167KSI8"/>
<evidence type="ECO:0000256" key="4">
    <source>
        <dbReference type="ARBA" id="ARBA00022989"/>
    </source>
</evidence>
<dbReference type="GeneID" id="30025587"/>
<dbReference type="PANTHER" id="PTHR45649">
    <property type="entry name" value="AMINO-ACID PERMEASE BAT1"/>
    <property type="match status" value="1"/>
</dbReference>
<keyword evidence="5 6" id="KW-0472">Membrane</keyword>
<comment type="subcellular location">
    <subcellularLocation>
        <location evidence="1">Membrane</location>
        <topology evidence="1">Multi-pass membrane protein</topology>
    </subcellularLocation>
</comment>
<dbReference type="Proteomes" id="UP000076744">
    <property type="component" value="Unassembled WGS sequence"/>
</dbReference>
<dbReference type="AlphaFoldDB" id="A0A167KSI8"/>
<dbReference type="PANTHER" id="PTHR45649:SF14">
    <property type="entry name" value="GABA PERMEASE"/>
    <property type="match status" value="1"/>
</dbReference>
<name>A0A167KSI8_CORFA</name>
<evidence type="ECO:0000256" key="3">
    <source>
        <dbReference type="ARBA" id="ARBA00022692"/>
    </source>
</evidence>
<protein>
    <submittedName>
        <fullName evidence="7">Amino acid/polyamine transporter I</fullName>
    </submittedName>
</protein>
<keyword evidence="2" id="KW-0813">Transport</keyword>
<keyword evidence="8" id="KW-1185">Reference proteome</keyword>
<evidence type="ECO:0000256" key="1">
    <source>
        <dbReference type="ARBA" id="ARBA00004141"/>
    </source>
</evidence>
<keyword evidence="4 6" id="KW-1133">Transmembrane helix</keyword>
<sequence>MTAINIWRNSILGKWNTGARRLLLAAGTSIVILARSAKTDTKYVFAGFRNDTNWPDGAPWLLSLVQSVLSVTALDVVYHTTEEMPNLRLNALRALLYTVVVGGGTILDAAGDIAILAMVLRAMSSRAVAATVGLLVSGCFVNGFSASITSVSRLFAMARDRDVVFDEFLEHFSPCHNVPVDFILFCYVQRLLRVVLLGPDRGV</sequence>
<dbReference type="RefSeq" id="XP_018699908.1">
    <property type="nucleotide sequence ID" value="XM_018852898.1"/>
</dbReference>
<comment type="caution">
    <text evidence="7">The sequence shown here is derived from an EMBL/GenBank/DDBJ whole genome shotgun (WGS) entry which is preliminary data.</text>
</comment>
<proteinExistence type="predicted"/>
<evidence type="ECO:0000256" key="2">
    <source>
        <dbReference type="ARBA" id="ARBA00022448"/>
    </source>
</evidence>
<evidence type="ECO:0000313" key="7">
    <source>
        <dbReference type="EMBL" id="OAA52131.1"/>
    </source>
</evidence>
<evidence type="ECO:0000256" key="6">
    <source>
        <dbReference type="SAM" id="Phobius"/>
    </source>
</evidence>
<evidence type="ECO:0000256" key="5">
    <source>
        <dbReference type="ARBA" id="ARBA00023136"/>
    </source>
</evidence>
<dbReference type="Gene3D" id="1.20.1740.10">
    <property type="entry name" value="Amino acid/polyamine transporter I"/>
    <property type="match status" value="1"/>
</dbReference>
<keyword evidence="3 6" id="KW-0812">Transmembrane</keyword>
<organism evidence="7 8">
    <name type="scientific">Cordyceps fumosorosea (strain ARSEF 2679)</name>
    <name type="common">Isaria fumosorosea</name>
    <dbReference type="NCBI Taxonomy" id="1081104"/>
    <lineage>
        <taxon>Eukaryota</taxon>
        <taxon>Fungi</taxon>
        <taxon>Dikarya</taxon>
        <taxon>Ascomycota</taxon>
        <taxon>Pezizomycotina</taxon>
        <taxon>Sordariomycetes</taxon>
        <taxon>Hypocreomycetidae</taxon>
        <taxon>Hypocreales</taxon>
        <taxon>Cordycipitaceae</taxon>
        <taxon>Cordyceps</taxon>
    </lineage>
</organism>
<reference evidence="7 8" key="1">
    <citation type="journal article" date="2016" name="Genome Biol. Evol.">
        <title>Divergent and convergent evolution of fungal pathogenicity.</title>
        <authorList>
            <person name="Shang Y."/>
            <person name="Xiao G."/>
            <person name="Zheng P."/>
            <person name="Cen K."/>
            <person name="Zhan S."/>
            <person name="Wang C."/>
        </authorList>
    </citation>
    <scope>NUCLEOTIDE SEQUENCE [LARGE SCALE GENOMIC DNA]</scope>
    <source>
        <strain evidence="7 8">ARSEF 2679</strain>
    </source>
</reference>
<feature type="transmembrane region" description="Helical" evidence="6">
    <location>
        <begin position="90"/>
        <end position="107"/>
    </location>
</feature>
<evidence type="ECO:0000313" key="8">
    <source>
        <dbReference type="Proteomes" id="UP000076744"/>
    </source>
</evidence>
<dbReference type="GO" id="GO:0022857">
    <property type="term" value="F:transmembrane transporter activity"/>
    <property type="evidence" value="ECO:0007669"/>
    <property type="project" value="UniProtKB-ARBA"/>
</dbReference>
<feature type="transmembrane region" description="Helical" evidence="6">
    <location>
        <begin position="127"/>
        <end position="151"/>
    </location>
</feature>
<dbReference type="EMBL" id="AZHB01000045">
    <property type="protein sequence ID" value="OAA52131.1"/>
    <property type="molecule type" value="Genomic_DNA"/>
</dbReference>
<dbReference type="GO" id="GO:0016020">
    <property type="term" value="C:membrane"/>
    <property type="evidence" value="ECO:0007669"/>
    <property type="project" value="UniProtKB-SubCell"/>
</dbReference>